<accession>A0A7R8R736</accession>
<protein>
    <submittedName>
        <fullName evidence="1">Uncharacterized protein</fullName>
    </submittedName>
</protein>
<dbReference type="Proteomes" id="UP000596437">
    <property type="component" value="Chromosome"/>
</dbReference>
<name>A0A7R8R736_9CAUD</name>
<gene>
    <name evidence="1" type="ORF">JLDGIFFK_00037</name>
</gene>
<evidence type="ECO:0000313" key="1">
    <source>
        <dbReference type="EMBL" id="CAD5239623.1"/>
    </source>
</evidence>
<organism evidence="1 2">
    <name type="scientific">Klebsiella phage vB_KppS-Samwise</name>
    <dbReference type="NCBI Taxonomy" id="2762815"/>
    <lineage>
        <taxon>Viruses</taxon>
        <taxon>Duplodnaviria</taxon>
        <taxon>Heunggongvirae</taxon>
        <taxon>Uroviricota</taxon>
        <taxon>Caudoviricetes</taxon>
        <taxon>Drexlerviridae</taxon>
        <taxon>Tempevirinae</taxon>
        <taxon>Henuseptimavirus</taxon>
        <taxon>Henuseptimavirus samwise</taxon>
    </lineage>
</organism>
<evidence type="ECO:0000313" key="2">
    <source>
        <dbReference type="Proteomes" id="UP000596437"/>
    </source>
</evidence>
<keyword evidence="2" id="KW-1185">Reference proteome</keyword>
<sequence length="80" mass="9426">MLSIRNLFMRLIWKEVEAFGYNIPANFKRACPGNASGVYWEMPDGTYWFTICSGFKMEVSERDYERGTFFKAMQEVGEEF</sequence>
<proteinExistence type="predicted"/>
<dbReference type="EMBL" id="LR881107">
    <property type="protein sequence ID" value="CAD5239623.1"/>
    <property type="molecule type" value="Genomic_DNA"/>
</dbReference>
<reference evidence="1 2" key="1">
    <citation type="submission" date="2020-09" db="EMBL/GenBank/DDBJ databases">
        <authorList>
            <person name="Jameson E."/>
        </authorList>
    </citation>
    <scope>NUCLEOTIDE SEQUENCE [LARGE SCALE GENOMIC DNA]</scope>
</reference>